<reference evidence="1 2" key="1">
    <citation type="submission" date="2019-07" db="EMBL/GenBank/DDBJ databases">
        <title>Whole genome shotgun sequence of Methylobacterium haplocladii NBRC 107714.</title>
        <authorList>
            <person name="Hosoyama A."/>
            <person name="Uohara A."/>
            <person name="Ohji S."/>
            <person name="Ichikawa N."/>
        </authorList>
    </citation>
    <scope>NUCLEOTIDE SEQUENCE [LARGE SCALE GENOMIC DNA]</scope>
    <source>
        <strain evidence="1 2">NBRC 107714</strain>
    </source>
</reference>
<keyword evidence="2" id="KW-1185">Reference proteome</keyword>
<dbReference type="RefSeq" id="WP_170249076.1">
    <property type="nucleotide sequence ID" value="NZ_BJZT01000013.1"/>
</dbReference>
<proteinExistence type="predicted"/>
<gene>
    <name evidence="1" type="ORF">MHA02_13680</name>
</gene>
<dbReference type="Proteomes" id="UP000321258">
    <property type="component" value="Unassembled WGS sequence"/>
</dbReference>
<protein>
    <submittedName>
        <fullName evidence="1">Uncharacterized protein</fullName>
    </submittedName>
</protein>
<organism evidence="1 2">
    <name type="scientific">Methylobacterium haplocladii</name>
    <dbReference type="NCBI Taxonomy" id="1176176"/>
    <lineage>
        <taxon>Bacteria</taxon>
        <taxon>Pseudomonadati</taxon>
        <taxon>Pseudomonadota</taxon>
        <taxon>Alphaproteobacteria</taxon>
        <taxon>Hyphomicrobiales</taxon>
        <taxon>Methylobacteriaceae</taxon>
        <taxon>Methylobacterium</taxon>
    </lineage>
</organism>
<name>A0A512IMP5_9HYPH</name>
<dbReference type="Pfam" id="PF08843">
    <property type="entry name" value="AbiEii"/>
    <property type="match status" value="1"/>
</dbReference>
<comment type="caution">
    <text evidence="1">The sequence shown here is derived from an EMBL/GenBank/DDBJ whole genome shotgun (WGS) entry which is preliminary data.</text>
</comment>
<evidence type="ECO:0000313" key="2">
    <source>
        <dbReference type="Proteomes" id="UP000321258"/>
    </source>
</evidence>
<dbReference type="EMBL" id="BJZT01000013">
    <property type="protein sequence ID" value="GEO98980.1"/>
    <property type="molecule type" value="Genomic_DNA"/>
</dbReference>
<evidence type="ECO:0000313" key="1">
    <source>
        <dbReference type="EMBL" id="GEO98980.1"/>
    </source>
</evidence>
<accession>A0A512IMP5</accession>
<sequence>MSAPETRWRELLDLALPALDHVFGAEADETKPAPWTLGGGTAIALSIDHRVSYDVDLFVPTVPLKLFTPARNPAAARISPNFQWPGHSLKFERAEGEIDFLSPVLQTEPGYGWRDYGARRIPVETPEEVVVKKIRFRAARFTARDVFDLAAVANVRPGLAKLLAQEVSDALQRTCEALELQAARGTEALAQSIVPTPSSAGLVAEAFTIGRRVLAEAILLAASRRA</sequence>
<dbReference type="InterPro" id="IPR014942">
    <property type="entry name" value="AbiEii"/>
</dbReference>
<dbReference type="AlphaFoldDB" id="A0A512IMP5"/>